<protein>
    <submittedName>
        <fullName evidence="2">Uncharacterized protein</fullName>
    </submittedName>
</protein>
<gene>
    <name evidence="2" type="ORF">RFI_00988</name>
</gene>
<comment type="caution">
    <text evidence="2">The sequence shown here is derived from an EMBL/GenBank/DDBJ whole genome shotgun (WGS) entry which is preliminary data.</text>
</comment>
<keyword evidence="1" id="KW-0812">Transmembrane</keyword>
<feature type="transmembrane region" description="Helical" evidence="1">
    <location>
        <begin position="81"/>
        <end position="100"/>
    </location>
</feature>
<name>X6PC35_RETFI</name>
<reference evidence="2 3" key="1">
    <citation type="journal article" date="2013" name="Curr. Biol.">
        <title>The Genome of the Foraminiferan Reticulomyxa filosa.</title>
        <authorList>
            <person name="Glockner G."/>
            <person name="Hulsmann N."/>
            <person name="Schleicher M."/>
            <person name="Noegel A.A."/>
            <person name="Eichinger L."/>
            <person name="Gallinger C."/>
            <person name="Pawlowski J."/>
            <person name="Sierra R."/>
            <person name="Euteneuer U."/>
            <person name="Pillet L."/>
            <person name="Moustafa A."/>
            <person name="Platzer M."/>
            <person name="Groth M."/>
            <person name="Szafranski K."/>
            <person name="Schliwa M."/>
        </authorList>
    </citation>
    <scope>NUCLEOTIDE SEQUENCE [LARGE SCALE GENOMIC DNA]</scope>
</reference>
<dbReference type="Proteomes" id="UP000023152">
    <property type="component" value="Unassembled WGS sequence"/>
</dbReference>
<dbReference type="EMBL" id="ASPP01001019">
    <property type="protein sequence ID" value="ETO36075.1"/>
    <property type="molecule type" value="Genomic_DNA"/>
</dbReference>
<evidence type="ECO:0000256" key="1">
    <source>
        <dbReference type="SAM" id="Phobius"/>
    </source>
</evidence>
<keyword evidence="3" id="KW-1185">Reference proteome</keyword>
<accession>X6PC35</accession>
<sequence length="161" mass="18884">MFENGIRKIENLTGMKIPYTALRSNELTTTVLFQQIKQTQLLLDQWMGWIDNYLVKWMQDNGLLSNDLDIHTLQNREPNTVYKTFFCLLCLFFFLLLLYLQKKKEKKIARETSRTYDRNSLATDDNYVLFENVNEIAVDSPTDTHPNVDGTNVDTDDCLLM</sequence>
<keyword evidence="1" id="KW-0472">Membrane</keyword>
<proteinExistence type="predicted"/>
<evidence type="ECO:0000313" key="3">
    <source>
        <dbReference type="Proteomes" id="UP000023152"/>
    </source>
</evidence>
<evidence type="ECO:0000313" key="2">
    <source>
        <dbReference type="EMBL" id="ETO36075.1"/>
    </source>
</evidence>
<keyword evidence="1" id="KW-1133">Transmembrane helix</keyword>
<dbReference type="AlphaFoldDB" id="X6PC35"/>
<organism evidence="2 3">
    <name type="scientific">Reticulomyxa filosa</name>
    <dbReference type="NCBI Taxonomy" id="46433"/>
    <lineage>
        <taxon>Eukaryota</taxon>
        <taxon>Sar</taxon>
        <taxon>Rhizaria</taxon>
        <taxon>Retaria</taxon>
        <taxon>Foraminifera</taxon>
        <taxon>Monothalamids</taxon>
        <taxon>Reticulomyxidae</taxon>
        <taxon>Reticulomyxa</taxon>
    </lineage>
</organism>